<dbReference type="Gene3D" id="1.10.540.10">
    <property type="entry name" value="Acyl-CoA dehydrogenase/oxidase, N-terminal domain"/>
    <property type="match status" value="1"/>
</dbReference>
<gene>
    <name evidence="14" type="ORF">FHP89_13700</name>
</gene>
<dbReference type="GO" id="GO:0050660">
    <property type="term" value="F:flavin adenine dinucleotide binding"/>
    <property type="evidence" value="ECO:0007669"/>
    <property type="project" value="InterPro"/>
</dbReference>
<dbReference type="Pfam" id="PF02770">
    <property type="entry name" value="Acyl-CoA_dh_M"/>
    <property type="match status" value="1"/>
</dbReference>
<evidence type="ECO:0000256" key="7">
    <source>
        <dbReference type="ARBA" id="ARBA00037085"/>
    </source>
</evidence>
<dbReference type="InterPro" id="IPR009075">
    <property type="entry name" value="AcylCo_DH/oxidase_C"/>
</dbReference>
<dbReference type="InterPro" id="IPR036250">
    <property type="entry name" value="AcylCo_DH-like_C"/>
</dbReference>
<evidence type="ECO:0000259" key="11">
    <source>
        <dbReference type="Pfam" id="PF00441"/>
    </source>
</evidence>
<organism evidence="14 15">
    <name type="scientific">Denitromonas halophila</name>
    <dbReference type="NCBI Taxonomy" id="1629404"/>
    <lineage>
        <taxon>Bacteria</taxon>
        <taxon>Pseudomonadati</taxon>
        <taxon>Pseudomonadota</taxon>
        <taxon>Betaproteobacteria</taxon>
        <taxon>Rhodocyclales</taxon>
        <taxon>Zoogloeaceae</taxon>
        <taxon>Denitromonas</taxon>
    </lineage>
</organism>
<evidence type="ECO:0000313" key="14">
    <source>
        <dbReference type="EMBL" id="TVO75402.1"/>
    </source>
</evidence>
<dbReference type="Proteomes" id="UP000318349">
    <property type="component" value="Unassembled WGS sequence"/>
</dbReference>
<dbReference type="PROSITE" id="PS00073">
    <property type="entry name" value="ACYL_COA_DH_2"/>
    <property type="match status" value="1"/>
</dbReference>
<comment type="function">
    <text evidence="7">Catalyzes the dehydrogenation at the alpha-beta position of ACP-bound acyl chains. This results in the introduction of a double bond in the lipidic chain, which is further transferred to the epsilon-amino group of lysine residue in the mycobactin core by MbtK.</text>
</comment>
<dbReference type="Gene3D" id="1.20.140.10">
    <property type="entry name" value="Butyryl-CoA Dehydrogenase, subunit A, domain 3"/>
    <property type="match status" value="1"/>
</dbReference>
<dbReference type="SUPFAM" id="SSF47203">
    <property type="entry name" value="Acyl-CoA dehydrogenase C-terminal domain-like"/>
    <property type="match status" value="1"/>
</dbReference>
<evidence type="ECO:0000256" key="10">
    <source>
        <dbReference type="RuleBase" id="RU362125"/>
    </source>
</evidence>
<reference evidence="14 15" key="1">
    <citation type="submission" date="2019-07" db="EMBL/GenBank/DDBJ databases">
        <title>The pathways for chlorine oxyanion respiration interact through the shared metabolite chlorate.</title>
        <authorList>
            <person name="Barnum T.P."/>
            <person name="Cheng Y."/>
            <person name="Hill K.A."/>
            <person name="Lucas L.N."/>
            <person name="Carlson H.K."/>
            <person name="Coates J.D."/>
        </authorList>
    </citation>
    <scope>NUCLEOTIDE SEQUENCE [LARGE SCALE GENOMIC DNA]</scope>
    <source>
        <strain evidence="14 15">SFB-1</strain>
    </source>
</reference>
<dbReference type="Gene3D" id="2.40.110.10">
    <property type="entry name" value="Butyryl-CoA Dehydrogenase, subunit A, domain 2"/>
    <property type="match status" value="1"/>
</dbReference>
<dbReference type="InterPro" id="IPR050741">
    <property type="entry name" value="Acyl-CoA_dehydrogenase"/>
</dbReference>
<dbReference type="GO" id="GO:0005737">
    <property type="term" value="C:cytoplasm"/>
    <property type="evidence" value="ECO:0007669"/>
    <property type="project" value="TreeGrafter"/>
</dbReference>
<protein>
    <recommendedName>
        <fullName evidence="8">Acyl-[acyl-carrier-protein] dehydrogenase MbtN</fullName>
    </recommendedName>
    <alternativeName>
        <fullName evidence="9">Mycobactin synthase protein N</fullName>
    </alternativeName>
</protein>
<evidence type="ECO:0000256" key="2">
    <source>
        <dbReference type="ARBA" id="ARBA00005102"/>
    </source>
</evidence>
<comment type="cofactor">
    <cofactor evidence="1 10">
        <name>FAD</name>
        <dbReference type="ChEBI" id="CHEBI:57692"/>
    </cofactor>
</comment>
<proteinExistence type="inferred from homology"/>
<dbReference type="InterPro" id="IPR046373">
    <property type="entry name" value="Acyl-CoA_Oxase/DH_mid-dom_sf"/>
</dbReference>
<dbReference type="InterPro" id="IPR006091">
    <property type="entry name" value="Acyl-CoA_Oxase/DH_mid-dom"/>
</dbReference>
<feature type="domain" description="Acyl-CoA dehydrogenase/oxidase N-terminal" evidence="13">
    <location>
        <begin position="11"/>
        <end position="123"/>
    </location>
</feature>
<evidence type="ECO:0000256" key="8">
    <source>
        <dbReference type="ARBA" id="ARBA00040394"/>
    </source>
</evidence>
<evidence type="ECO:0000256" key="5">
    <source>
        <dbReference type="ARBA" id="ARBA00022827"/>
    </source>
</evidence>
<name>A0A557REC1_9RHOO</name>
<evidence type="ECO:0000256" key="1">
    <source>
        <dbReference type="ARBA" id="ARBA00001974"/>
    </source>
</evidence>
<dbReference type="PANTHER" id="PTHR48083:SF20">
    <property type="entry name" value="LONG-CHAIN SPECIFIC ACYL-COA DEHYDROGENASE, MITOCHONDRIAL"/>
    <property type="match status" value="1"/>
</dbReference>
<evidence type="ECO:0000256" key="3">
    <source>
        <dbReference type="ARBA" id="ARBA00009347"/>
    </source>
</evidence>
<feature type="domain" description="Acyl-CoA dehydrogenase/oxidase C-terminal" evidence="11">
    <location>
        <begin position="238"/>
        <end position="382"/>
    </location>
</feature>
<evidence type="ECO:0000313" key="15">
    <source>
        <dbReference type="Proteomes" id="UP000318349"/>
    </source>
</evidence>
<keyword evidence="6 10" id="KW-0560">Oxidoreductase</keyword>
<evidence type="ECO:0000256" key="6">
    <source>
        <dbReference type="ARBA" id="ARBA00023002"/>
    </source>
</evidence>
<dbReference type="FunFam" id="1.20.140.10:FF:000001">
    <property type="entry name" value="Acyl-CoA dehydrogenase"/>
    <property type="match status" value="1"/>
</dbReference>
<dbReference type="EMBL" id="VMNI01000013">
    <property type="protein sequence ID" value="TVO75402.1"/>
    <property type="molecule type" value="Genomic_DNA"/>
</dbReference>
<comment type="similarity">
    <text evidence="3 10">Belongs to the acyl-CoA dehydrogenase family.</text>
</comment>
<dbReference type="GO" id="GO:0033539">
    <property type="term" value="P:fatty acid beta-oxidation using acyl-CoA dehydrogenase"/>
    <property type="evidence" value="ECO:0007669"/>
    <property type="project" value="TreeGrafter"/>
</dbReference>
<dbReference type="GO" id="GO:0003995">
    <property type="term" value="F:acyl-CoA dehydrogenase activity"/>
    <property type="evidence" value="ECO:0007669"/>
    <property type="project" value="InterPro"/>
</dbReference>
<dbReference type="InterPro" id="IPR006089">
    <property type="entry name" value="Acyl-CoA_DH_CS"/>
</dbReference>
<sequence length="382" mass="42350">MIPERPLLYEEEHRLFRTSVRRFAQVEIAPHFDRWEAAGQVDRSYWQAGGAGGLLCPSVAEVYGGIGGDFRMNAVVIEELWYAGYAGPAANFSVHSDVCAGYLVSFGTESQKHGWLPGMVSGDVVCAIAMTEPGTGSDLQGVRTRATRDGDHYVINGQKTFISNGQHCDLVIVVARTGSDSGSDQMSLILVETAREGFNRGRKLDKLGHLSADTSEMFFDDVRVPVENLLGTEGRAMAQLMSELPQERLTIALQSMAAAQRAYDITCDYVRERKAFGKAIAEFQNTRYQLADLKADLTVGWAYVDQCISHHIRGALSQHDASVAKLWCTEMHGRVVDQCVQLHGGYGFMREYEICRLYADARVQRIYGGTSEIMRELISRSL</sequence>
<evidence type="ECO:0000259" key="12">
    <source>
        <dbReference type="Pfam" id="PF02770"/>
    </source>
</evidence>
<comment type="caution">
    <text evidence="14">The sequence shown here is derived from an EMBL/GenBank/DDBJ whole genome shotgun (WGS) entry which is preliminary data.</text>
</comment>
<evidence type="ECO:0000256" key="4">
    <source>
        <dbReference type="ARBA" id="ARBA00022630"/>
    </source>
</evidence>
<comment type="pathway">
    <text evidence="2">Siderophore biosynthesis; mycobactin biosynthesis.</text>
</comment>
<accession>A0A557REC1</accession>
<dbReference type="AlphaFoldDB" id="A0A557REC1"/>
<evidence type="ECO:0000256" key="9">
    <source>
        <dbReference type="ARBA" id="ARBA00042660"/>
    </source>
</evidence>
<dbReference type="Pfam" id="PF00441">
    <property type="entry name" value="Acyl-CoA_dh_1"/>
    <property type="match status" value="1"/>
</dbReference>
<dbReference type="InterPro" id="IPR013786">
    <property type="entry name" value="AcylCoA_DH/ox_N"/>
</dbReference>
<keyword evidence="4 10" id="KW-0285">Flavoprotein</keyword>
<feature type="domain" description="Acyl-CoA oxidase/dehydrogenase middle" evidence="12">
    <location>
        <begin position="127"/>
        <end position="222"/>
    </location>
</feature>
<dbReference type="PANTHER" id="PTHR48083">
    <property type="entry name" value="MEDIUM-CHAIN SPECIFIC ACYL-COA DEHYDROGENASE, MITOCHONDRIAL-RELATED"/>
    <property type="match status" value="1"/>
</dbReference>
<dbReference type="FunFam" id="2.40.110.10:FF:000002">
    <property type="entry name" value="Acyl-CoA dehydrogenase fadE12"/>
    <property type="match status" value="1"/>
</dbReference>
<dbReference type="Pfam" id="PF02771">
    <property type="entry name" value="Acyl-CoA_dh_N"/>
    <property type="match status" value="1"/>
</dbReference>
<keyword evidence="5 10" id="KW-0274">FAD</keyword>
<evidence type="ECO:0000259" key="13">
    <source>
        <dbReference type="Pfam" id="PF02771"/>
    </source>
</evidence>
<dbReference type="InterPro" id="IPR009100">
    <property type="entry name" value="AcylCoA_DH/oxidase_NM_dom_sf"/>
</dbReference>
<dbReference type="InterPro" id="IPR037069">
    <property type="entry name" value="AcylCoA_DH/ox_N_sf"/>
</dbReference>
<dbReference type="SUPFAM" id="SSF56645">
    <property type="entry name" value="Acyl-CoA dehydrogenase NM domain-like"/>
    <property type="match status" value="1"/>
</dbReference>